<comment type="caution">
    <text evidence="1">The sequence shown here is derived from an EMBL/GenBank/DDBJ whole genome shotgun (WGS) entry which is preliminary data.</text>
</comment>
<dbReference type="AlphaFoldDB" id="A0A4Y2H914"/>
<gene>
    <name evidence="1" type="ORF">AVEN_166876_1</name>
</gene>
<organism evidence="1 2">
    <name type="scientific">Araneus ventricosus</name>
    <name type="common">Orbweaver spider</name>
    <name type="synonym">Epeira ventricosa</name>
    <dbReference type="NCBI Taxonomy" id="182803"/>
    <lineage>
        <taxon>Eukaryota</taxon>
        <taxon>Metazoa</taxon>
        <taxon>Ecdysozoa</taxon>
        <taxon>Arthropoda</taxon>
        <taxon>Chelicerata</taxon>
        <taxon>Arachnida</taxon>
        <taxon>Araneae</taxon>
        <taxon>Araneomorphae</taxon>
        <taxon>Entelegynae</taxon>
        <taxon>Araneoidea</taxon>
        <taxon>Araneidae</taxon>
        <taxon>Araneus</taxon>
    </lineage>
</organism>
<evidence type="ECO:0000313" key="2">
    <source>
        <dbReference type="Proteomes" id="UP000499080"/>
    </source>
</evidence>
<evidence type="ECO:0000313" key="1">
    <source>
        <dbReference type="EMBL" id="GBM61749.1"/>
    </source>
</evidence>
<reference evidence="1 2" key="1">
    <citation type="journal article" date="2019" name="Sci. Rep.">
        <title>Orb-weaving spider Araneus ventricosus genome elucidates the spidroin gene catalogue.</title>
        <authorList>
            <person name="Kono N."/>
            <person name="Nakamura H."/>
            <person name="Ohtoshi R."/>
            <person name="Moran D.A.P."/>
            <person name="Shinohara A."/>
            <person name="Yoshida Y."/>
            <person name="Fujiwara M."/>
            <person name="Mori M."/>
            <person name="Tomita M."/>
            <person name="Arakawa K."/>
        </authorList>
    </citation>
    <scope>NUCLEOTIDE SEQUENCE [LARGE SCALE GENOMIC DNA]</scope>
</reference>
<keyword evidence="2" id="KW-1185">Reference proteome</keyword>
<protein>
    <submittedName>
        <fullName evidence="1">Uncharacterized protein</fullName>
    </submittedName>
</protein>
<dbReference type="Proteomes" id="UP000499080">
    <property type="component" value="Unassembled WGS sequence"/>
</dbReference>
<name>A0A4Y2H914_ARAVE</name>
<sequence>MFFIWPRLKICHHDAIYLLVPGRYASMTEIAAEGGRRASYMKQCIKFLMSPIHKRSSHEHVEVGIQSFDLKSYLSNKSINNTLRAPKYEEKVVNFFIWLTIVLQNKTGARQLYNS</sequence>
<accession>A0A4Y2H914</accession>
<dbReference type="EMBL" id="BGPR01001782">
    <property type="protein sequence ID" value="GBM61749.1"/>
    <property type="molecule type" value="Genomic_DNA"/>
</dbReference>
<proteinExistence type="predicted"/>